<keyword evidence="2" id="KW-0418">Kinase</keyword>
<sequence length="124" mass="14548">MGNLISNFGYTRSKNKLVSEDMLNTSSTEWLEKAVFDEHINYIEYNKFTNPTLIGIGGFGKVFKYEWKDCGLTVALKCLKVDTDLSSDERIIRDFIHERPSFEKYFNSSRKAKNNRFWIIKTDK</sequence>
<dbReference type="Gene3D" id="1.10.510.10">
    <property type="entry name" value="Transferase(Phosphotransferase) domain 1"/>
    <property type="match status" value="1"/>
</dbReference>
<keyword evidence="2" id="KW-0808">Transferase</keyword>
<keyword evidence="3" id="KW-1185">Reference proteome</keyword>
<keyword evidence="1" id="KW-0547">Nucleotide-binding</keyword>
<name>A0A8H4A257_GIGMA</name>
<feature type="binding site" evidence="1">
    <location>
        <position position="77"/>
    </location>
    <ligand>
        <name>ATP</name>
        <dbReference type="ChEBI" id="CHEBI:30616"/>
    </ligand>
</feature>
<dbReference type="AlphaFoldDB" id="A0A8H4A257"/>
<evidence type="ECO:0000313" key="3">
    <source>
        <dbReference type="Proteomes" id="UP000439903"/>
    </source>
</evidence>
<dbReference type="SUPFAM" id="SSF56112">
    <property type="entry name" value="Protein kinase-like (PK-like)"/>
    <property type="match status" value="1"/>
</dbReference>
<dbReference type="InterPro" id="IPR017441">
    <property type="entry name" value="Protein_kinase_ATP_BS"/>
</dbReference>
<comment type="caution">
    <text evidence="2">The sequence shown here is derived from an EMBL/GenBank/DDBJ whole genome shotgun (WGS) entry which is preliminary data.</text>
</comment>
<organism evidence="2 3">
    <name type="scientific">Gigaspora margarita</name>
    <dbReference type="NCBI Taxonomy" id="4874"/>
    <lineage>
        <taxon>Eukaryota</taxon>
        <taxon>Fungi</taxon>
        <taxon>Fungi incertae sedis</taxon>
        <taxon>Mucoromycota</taxon>
        <taxon>Glomeromycotina</taxon>
        <taxon>Glomeromycetes</taxon>
        <taxon>Diversisporales</taxon>
        <taxon>Gigasporaceae</taxon>
        <taxon>Gigaspora</taxon>
    </lineage>
</organism>
<accession>A0A8H4A257</accession>
<proteinExistence type="predicted"/>
<protein>
    <submittedName>
        <fullName evidence="2">Kinase-like domain-containing protein</fullName>
    </submittedName>
</protein>
<dbReference type="PROSITE" id="PS00107">
    <property type="entry name" value="PROTEIN_KINASE_ATP"/>
    <property type="match status" value="1"/>
</dbReference>
<keyword evidence="1" id="KW-0067">ATP-binding</keyword>
<reference evidence="2 3" key="1">
    <citation type="journal article" date="2019" name="Environ. Microbiol.">
        <title>At the nexus of three kingdoms: the genome of the mycorrhizal fungus Gigaspora margarita provides insights into plant, endobacterial and fungal interactions.</title>
        <authorList>
            <person name="Venice F."/>
            <person name="Ghignone S."/>
            <person name="Salvioli di Fossalunga A."/>
            <person name="Amselem J."/>
            <person name="Novero M."/>
            <person name="Xianan X."/>
            <person name="Sedzielewska Toro K."/>
            <person name="Morin E."/>
            <person name="Lipzen A."/>
            <person name="Grigoriev I.V."/>
            <person name="Henrissat B."/>
            <person name="Martin F.M."/>
            <person name="Bonfante P."/>
        </authorList>
    </citation>
    <scope>NUCLEOTIDE SEQUENCE [LARGE SCALE GENOMIC DNA]</scope>
    <source>
        <strain evidence="2 3">BEG34</strain>
    </source>
</reference>
<evidence type="ECO:0000256" key="1">
    <source>
        <dbReference type="PROSITE-ProRule" id="PRU10141"/>
    </source>
</evidence>
<dbReference type="GO" id="GO:0016301">
    <property type="term" value="F:kinase activity"/>
    <property type="evidence" value="ECO:0007669"/>
    <property type="project" value="UniProtKB-KW"/>
</dbReference>
<evidence type="ECO:0000313" key="2">
    <source>
        <dbReference type="EMBL" id="KAF0407952.1"/>
    </source>
</evidence>
<gene>
    <name evidence="2" type="ORF">F8M41_008691</name>
</gene>
<dbReference type="Proteomes" id="UP000439903">
    <property type="component" value="Unassembled WGS sequence"/>
</dbReference>
<dbReference type="OrthoDB" id="10261027at2759"/>
<dbReference type="InterPro" id="IPR011009">
    <property type="entry name" value="Kinase-like_dom_sf"/>
</dbReference>
<dbReference type="EMBL" id="WTPW01001918">
    <property type="protein sequence ID" value="KAF0407952.1"/>
    <property type="molecule type" value="Genomic_DNA"/>
</dbReference>
<dbReference type="GO" id="GO:0005524">
    <property type="term" value="F:ATP binding"/>
    <property type="evidence" value="ECO:0007669"/>
    <property type="project" value="UniProtKB-UniRule"/>
</dbReference>